<dbReference type="SUPFAM" id="SSF53067">
    <property type="entry name" value="Actin-like ATPase domain"/>
    <property type="match status" value="2"/>
</dbReference>
<dbReference type="PANTHER" id="PTHR14187">
    <property type="entry name" value="ALPHA KINASE/ELONGATION FACTOR 2 KINASE"/>
    <property type="match status" value="1"/>
</dbReference>
<dbReference type="PANTHER" id="PTHR14187:SF5">
    <property type="entry name" value="HEAT SHOCK 70 KDA PROTEIN 12A"/>
    <property type="match status" value="1"/>
</dbReference>
<evidence type="ECO:0000313" key="1">
    <source>
        <dbReference type="EMBL" id="PKC57444.1"/>
    </source>
</evidence>
<reference evidence="1 2" key="1">
    <citation type="submission" date="2017-10" db="EMBL/GenBank/DDBJ databases">
        <title>Extensive intraspecific genome diversity in a model arbuscular mycorrhizal fungus.</title>
        <authorList>
            <person name="Chen E.C.H."/>
            <person name="Morin E."/>
            <person name="Baudet D."/>
            <person name="Noel J."/>
            <person name="Ndikumana S."/>
            <person name="Charron P."/>
            <person name="St-Onge C."/>
            <person name="Giorgi J."/>
            <person name="Grigoriev I.V."/>
            <person name="Roux C."/>
            <person name="Martin F.M."/>
            <person name="Corradi N."/>
        </authorList>
    </citation>
    <scope>NUCLEOTIDE SEQUENCE [LARGE SCALE GENOMIC DNA]</scope>
    <source>
        <strain evidence="1 2">A1</strain>
    </source>
</reference>
<organism evidence="1 2">
    <name type="scientific">Rhizophagus irregularis</name>
    <dbReference type="NCBI Taxonomy" id="588596"/>
    <lineage>
        <taxon>Eukaryota</taxon>
        <taxon>Fungi</taxon>
        <taxon>Fungi incertae sedis</taxon>
        <taxon>Mucoromycota</taxon>
        <taxon>Glomeromycotina</taxon>
        <taxon>Glomeromycetes</taxon>
        <taxon>Glomerales</taxon>
        <taxon>Glomeraceae</taxon>
        <taxon>Rhizophagus</taxon>
    </lineage>
</organism>
<name>A0A2N0R2B5_9GLOM</name>
<evidence type="ECO:0008006" key="3">
    <source>
        <dbReference type="Google" id="ProtNLM"/>
    </source>
</evidence>
<dbReference type="Proteomes" id="UP000232688">
    <property type="component" value="Unassembled WGS sequence"/>
</dbReference>
<dbReference type="VEuPathDB" id="FungiDB:FUN_023084"/>
<dbReference type="InterPro" id="IPR043129">
    <property type="entry name" value="ATPase_NBD"/>
</dbReference>
<dbReference type="Gene3D" id="3.30.420.40">
    <property type="match status" value="1"/>
</dbReference>
<dbReference type="VEuPathDB" id="FungiDB:RhiirFUN_001132"/>
<dbReference type="VEuPathDB" id="FungiDB:RhiirA1_446183"/>
<sequence length="565" mass="64566">MIGKKIIAKKIHLFKPRDFGTTYSGFAYARTVNPEIITNDSWPDQIGQLKTNTALKYDKNFKFVEEWGYPALAKPIKSKGKSKNQVVSEPVERFKLHLSNIPDNEKPVLPKGINYKKAITDYLKCMGELIKETITTRWPNVKFMKQVLIILTVPAGFSDQAKAIMRECVYEAGLINVRSSKKLQFTTEPIYCMKLFEHTLNIVGKYELITNIFWLANFLTVDCGSGTVDLTTRQLLKNDKLGEKTIRACGFCGGVNVDKGFLAFIGGKIGPSVLTLLQEKHHGQLQYMVQEFCKKVKFLFTGNKEEYKTFELDLEDVCPIIKQYVTGDKLEQLENDDWTIELKFVDVKRMFDPVINKIIKLIREQLNNSGPISAMFLVGGFSVSKYLQKRIREEFSNKVKNNNIFVPPQPAAATLRGALEYGLNMKKIKTRRLPLTYGIELAPLWKPGDPPERRQTHNRIFKFRRLVEKGVEVDVDQEFGFELRPSFATQTELLMEIYSTTANEATYCDEPGMKKVGKLKLDFPNPRLGFQRTISFTLTFGQMEIRAYAKNQQGKITNATFVISV</sequence>
<dbReference type="EMBL" id="LLXH01001825">
    <property type="protein sequence ID" value="PKC57444.1"/>
    <property type="molecule type" value="Genomic_DNA"/>
</dbReference>
<accession>A0A2N0R2B5</accession>
<gene>
    <name evidence="1" type="ORF">RhiirA1_446183</name>
</gene>
<proteinExistence type="predicted"/>
<comment type="caution">
    <text evidence="1">The sequence shown here is derived from an EMBL/GenBank/DDBJ whole genome shotgun (WGS) entry which is preliminary data.</text>
</comment>
<reference evidence="1 2" key="2">
    <citation type="submission" date="2017-10" db="EMBL/GenBank/DDBJ databases">
        <title>Genome analyses suggest a sexual origin of heterokaryosis in a supposedly ancient asexual fungus.</title>
        <authorList>
            <person name="Corradi N."/>
            <person name="Sedzielewska K."/>
            <person name="Noel J."/>
            <person name="Charron P."/>
            <person name="Farinelli L."/>
            <person name="Marton T."/>
            <person name="Kruger M."/>
            <person name="Pelin A."/>
            <person name="Brachmann A."/>
            <person name="Corradi N."/>
        </authorList>
    </citation>
    <scope>NUCLEOTIDE SEQUENCE [LARGE SCALE GENOMIC DNA]</scope>
    <source>
        <strain evidence="1 2">A1</strain>
    </source>
</reference>
<protein>
    <recommendedName>
        <fullName evidence="3">Actin-like ATPase domain-containing protein</fullName>
    </recommendedName>
</protein>
<dbReference type="AlphaFoldDB" id="A0A2N0R2B5"/>
<evidence type="ECO:0000313" key="2">
    <source>
        <dbReference type="Proteomes" id="UP000232688"/>
    </source>
</evidence>